<protein>
    <submittedName>
        <fullName evidence="6">DoxX-like protein</fullName>
    </submittedName>
</protein>
<dbReference type="EMBL" id="PYGA01000002">
    <property type="protein sequence ID" value="PSL00260.1"/>
    <property type="molecule type" value="Genomic_DNA"/>
</dbReference>
<evidence type="ECO:0000256" key="5">
    <source>
        <dbReference type="SAM" id="Phobius"/>
    </source>
</evidence>
<reference evidence="6 7" key="1">
    <citation type="submission" date="2018-03" db="EMBL/GenBank/DDBJ databases">
        <title>Genomic Encyclopedia of Archaeal and Bacterial Type Strains, Phase II (KMG-II): from individual species to whole genera.</title>
        <authorList>
            <person name="Goeker M."/>
        </authorList>
    </citation>
    <scope>NUCLEOTIDE SEQUENCE [LARGE SCALE GENOMIC DNA]</scope>
    <source>
        <strain evidence="6 7">DSM 45312</strain>
    </source>
</reference>
<keyword evidence="7" id="KW-1185">Reference proteome</keyword>
<keyword evidence="4 5" id="KW-0472">Membrane</keyword>
<evidence type="ECO:0000256" key="4">
    <source>
        <dbReference type="ARBA" id="ARBA00023136"/>
    </source>
</evidence>
<dbReference type="RefSeq" id="WP_106581593.1">
    <property type="nucleotide sequence ID" value="NZ_PYGA01000002.1"/>
</dbReference>
<evidence type="ECO:0000313" key="7">
    <source>
        <dbReference type="Proteomes" id="UP000240542"/>
    </source>
</evidence>
<keyword evidence="3 5" id="KW-1133">Transmembrane helix</keyword>
<dbReference type="Proteomes" id="UP000240542">
    <property type="component" value="Unassembled WGS sequence"/>
</dbReference>
<dbReference type="OrthoDB" id="3576439at2"/>
<dbReference type="GO" id="GO:0016020">
    <property type="term" value="C:membrane"/>
    <property type="evidence" value="ECO:0007669"/>
    <property type="project" value="UniProtKB-SubCell"/>
</dbReference>
<evidence type="ECO:0000256" key="1">
    <source>
        <dbReference type="ARBA" id="ARBA00004141"/>
    </source>
</evidence>
<feature type="transmembrane region" description="Helical" evidence="5">
    <location>
        <begin position="109"/>
        <end position="126"/>
    </location>
</feature>
<comment type="subcellular location">
    <subcellularLocation>
        <location evidence="1">Membrane</location>
        <topology evidence="1">Multi-pass membrane protein</topology>
    </subcellularLocation>
</comment>
<proteinExistence type="predicted"/>
<comment type="caution">
    <text evidence="6">The sequence shown here is derived from an EMBL/GenBank/DDBJ whole genome shotgun (WGS) entry which is preliminary data.</text>
</comment>
<feature type="transmembrane region" description="Helical" evidence="5">
    <location>
        <begin position="20"/>
        <end position="40"/>
    </location>
</feature>
<keyword evidence="2 5" id="KW-0812">Transmembrane</keyword>
<organism evidence="6 7">
    <name type="scientific">Murinocardiopsis flavida</name>
    <dbReference type="NCBI Taxonomy" id="645275"/>
    <lineage>
        <taxon>Bacteria</taxon>
        <taxon>Bacillati</taxon>
        <taxon>Actinomycetota</taxon>
        <taxon>Actinomycetes</taxon>
        <taxon>Streptosporangiales</taxon>
        <taxon>Nocardiopsidaceae</taxon>
        <taxon>Murinocardiopsis</taxon>
    </lineage>
</organism>
<sequence>MAAREPVSEPPVGRGRGASIGLWLVQVILAVFFIAAAAVPKLIGEETAVTMFRDIGIGQWFRYLVGALEFAGAVGLLVPRLAGLAALGLVGLMVGAFFTQLLILDGGALALTPLILGLVAAAIAWGRRHEIAALAGVLRR</sequence>
<feature type="transmembrane region" description="Helical" evidence="5">
    <location>
        <begin position="85"/>
        <end position="103"/>
    </location>
</feature>
<dbReference type="AlphaFoldDB" id="A0A2P8DSR7"/>
<evidence type="ECO:0000256" key="2">
    <source>
        <dbReference type="ARBA" id="ARBA00022692"/>
    </source>
</evidence>
<dbReference type="InterPro" id="IPR032808">
    <property type="entry name" value="DoxX"/>
</dbReference>
<feature type="transmembrane region" description="Helical" evidence="5">
    <location>
        <begin position="60"/>
        <end position="78"/>
    </location>
</feature>
<accession>A0A2P8DSR7</accession>
<name>A0A2P8DSR7_9ACTN</name>
<evidence type="ECO:0000313" key="6">
    <source>
        <dbReference type="EMBL" id="PSL00260.1"/>
    </source>
</evidence>
<gene>
    <name evidence="6" type="ORF">CLV63_102387</name>
</gene>
<dbReference type="Pfam" id="PF13564">
    <property type="entry name" value="DoxX_2"/>
    <property type="match status" value="1"/>
</dbReference>
<evidence type="ECO:0000256" key="3">
    <source>
        <dbReference type="ARBA" id="ARBA00022989"/>
    </source>
</evidence>